<organism evidence="2 3">
    <name type="scientific">Pseudomonas phytophila</name>
    <dbReference type="NCBI Taxonomy" id="2867264"/>
    <lineage>
        <taxon>Bacteria</taxon>
        <taxon>Pseudomonadati</taxon>
        <taxon>Pseudomonadota</taxon>
        <taxon>Gammaproteobacteria</taxon>
        <taxon>Pseudomonadales</taxon>
        <taxon>Pseudomonadaceae</taxon>
        <taxon>Pseudomonas</taxon>
    </lineage>
</organism>
<keyword evidence="3" id="KW-1185">Reference proteome</keyword>
<dbReference type="Pfam" id="PF11130">
    <property type="entry name" value="TraC_F_IV"/>
    <property type="match status" value="1"/>
</dbReference>
<dbReference type="RefSeq" id="WP_263270335.1">
    <property type="nucleotide sequence ID" value="NZ_CP081201.1"/>
</dbReference>
<dbReference type="EMBL" id="CP081201">
    <property type="protein sequence ID" value="UXZ97213.1"/>
    <property type="molecule type" value="Genomic_DNA"/>
</dbReference>
<reference evidence="2" key="1">
    <citation type="submission" date="2021-08" db="EMBL/GenBank/DDBJ databases">
        <title>Complete genome sequence of Pseudomonas phytophila.</title>
        <authorList>
            <person name="Weir B.S."/>
            <person name="Templeton M.D."/>
            <person name="Arshed S."/>
            <person name="Andersen M.T."/>
            <person name="Jayaraman J."/>
        </authorList>
    </citation>
    <scope>NUCLEOTIDE SEQUENCE</scope>
    <source>
        <strain evidence="2">ICMP 23753</strain>
    </source>
</reference>
<name>A0ABY6FH06_9PSED</name>
<evidence type="ECO:0000256" key="1">
    <source>
        <dbReference type="SAM" id="MobiDB-lite"/>
    </source>
</evidence>
<feature type="compositionally biased region" description="Acidic residues" evidence="1">
    <location>
        <begin position="653"/>
        <end position="662"/>
    </location>
</feature>
<dbReference type="Gene3D" id="3.40.50.300">
    <property type="entry name" value="P-loop containing nucleotide triphosphate hydrolases"/>
    <property type="match status" value="2"/>
</dbReference>
<dbReference type="NCBIfam" id="TIGR03744">
    <property type="entry name" value="traC_PFL_4706"/>
    <property type="match status" value="1"/>
</dbReference>
<evidence type="ECO:0000313" key="2">
    <source>
        <dbReference type="EMBL" id="UXZ97213.1"/>
    </source>
</evidence>
<sequence length="1000" mass="111942">MNFYERLKGRTRLDSTADDFPPGESLSIGSSADVEQAETLVADLTASDQSDVDAALERYLKRLADQGIPAPGDWKNPKQKPATIADVAALYDVKPSFVDLLPWTEYLPAERAMLLEDGKSLAAFFELTPIGTEGRDPEWLRKVRDALENALQNSFDELDTSPWVVQFYAKDETSWDDYLKNLREYIRPQAKGSPFTELYLDLFKHHLDAIAKPGGLFEDTTVSKLPWRGQQRRVRVVVYRRAVGDAAFRGQTPAMHLDNICQRFTGGLANAGIKSKRMDGYDIRHWLLQWFNPHPDHLGTTLKDFDRFFQLVNKRTEDAGEDLPLVTGDDFAQGLFYREPKSDSQKGLWYFDGQPHRVIMLDRLREAPRTGHLTGETRKGGDALHALFDKMPEDTVLAITMVITPQDVLEGHLEKLARKSVGDNQASALTREAVADARKLIGREHKLYRGSIAFYLKGRDEAQLTERSMQLTNALLGAGMEPVATDDEVAPLNSYLRWLPGNFDVNQKRALDWYVQMMLVQHVANLCPVWGRSSGTGHPGITLFNRGGAPLTFDPFNKLDRQMNAHMFLFGPTGAGKSATLNNLLNQLIAVYAPRLFIVEAGNSFGLLGDFAKKLGLTVNRIKLAPNSGVSLAPFADAIRLVNTPSQVKTLDADDLESSDEDLSTKSDQDDDERDVLGEMEIVARLMITGGEEKEDARLTRADRSVIRHCILSAAKTCSDANRTVLTEDVRNALRVAGEDTSIPESRRNRMLEMAEAMDMFCMGADGEMFNRSGTPWPEADLTIVDLATYAREGYNAQLSIAYISLINTVNNIAERDQYKGRPLVNVTDEGHIITKNPLLSPYIIKITKMWRKLGAWFWLATQNIDDLPPAAAPMLNMIEWWICLNMPPDEVEKISRFRELTPAQKGLMLSARKESGKYTEGVVLSKSMEVLFRAVPPSLYLALAMTEPEEKKQRYDLMQSLGVDELGAAMEVAADLDRKRGIEPLKITFPTPHALENLA</sequence>
<dbReference type="SUPFAM" id="SSF52540">
    <property type="entry name" value="P-loop containing nucleoside triphosphate hydrolases"/>
    <property type="match status" value="1"/>
</dbReference>
<dbReference type="PANTHER" id="PTHR30121">
    <property type="entry name" value="UNCHARACTERIZED PROTEIN YJGR-RELATED"/>
    <property type="match status" value="1"/>
</dbReference>
<proteinExistence type="predicted"/>
<evidence type="ECO:0000313" key="3">
    <source>
        <dbReference type="Proteomes" id="UP001063228"/>
    </source>
</evidence>
<gene>
    <name evidence="2" type="ORF">K3169_04725</name>
</gene>
<dbReference type="InterPro" id="IPR022303">
    <property type="entry name" value="Conjug_Trfer_ATPase"/>
</dbReference>
<dbReference type="InterPro" id="IPR025955">
    <property type="entry name" value="TraC/Conjuga_ATPase"/>
</dbReference>
<feature type="region of interest" description="Disordered" evidence="1">
    <location>
        <begin position="650"/>
        <end position="674"/>
    </location>
</feature>
<protein>
    <submittedName>
        <fullName evidence="2">Conjugative transfer ATPase</fullName>
    </submittedName>
</protein>
<dbReference type="Proteomes" id="UP001063228">
    <property type="component" value="Chromosome"/>
</dbReference>
<accession>A0ABY6FH06</accession>
<dbReference type="InterPro" id="IPR051162">
    <property type="entry name" value="T4SS_component"/>
</dbReference>
<dbReference type="PANTHER" id="PTHR30121:SF6">
    <property type="entry name" value="SLR6007 PROTEIN"/>
    <property type="match status" value="1"/>
</dbReference>
<dbReference type="InterPro" id="IPR027417">
    <property type="entry name" value="P-loop_NTPase"/>
</dbReference>